<proteinExistence type="predicted"/>
<name>A0AAQ4FAZ7_AMBAM</name>
<gene>
    <name evidence="1" type="ORF">V5799_009255</name>
</gene>
<reference evidence="1 2" key="1">
    <citation type="journal article" date="2023" name="Arcadia Sci">
        <title>De novo assembly of a long-read Amblyomma americanum tick genome.</title>
        <authorList>
            <person name="Chou S."/>
            <person name="Poskanzer K.E."/>
            <person name="Rollins M."/>
            <person name="Thuy-Boun P.S."/>
        </authorList>
    </citation>
    <scope>NUCLEOTIDE SEQUENCE [LARGE SCALE GENOMIC DNA]</scope>
    <source>
        <strain evidence="1">F_SG_1</strain>
        <tissue evidence="1">Salivary glands</tissue>
    </source>
</reference>
<dbReference type="EMBL" id="JARKHS020004630">
    <property type="protein sequence ID" value="KAK8784380.1"/>
    <property type="molecule type" value="Genomic_DNA"/>
</dbReference>
<dbReference type="Proteomes" id="UP001321473">
    <property type="component" value="Unassembled WGS sequence"/>
</dbReference>
<evidence type="ECO:0000313" key="1">
    <source>
        <dbReference type="EMBL" id="KAK8784380.1"/>
    </source>
</evidence>
<comment type="caution">
    <text evidence="1">The sequence shown here is derived from an EMBL/GenBank/DDBJ whole genome shotgun (WGS) entry which is preliminary data.</text>
</comment>
<protein>
    <submittedName>
        <fullName evidence="1">Uncharacterized protein</fullName>
    </submittedName>
</protein>
<sequence>MNTQSKIEQISSDHELLSFHVCIASPTDSSKLQESENYTRNITEVSLLTSPGFLDGLLLNLCEKLLKDCHEHSSRLHRYRAITNCCHKMFALLRRQAQVNSRKGFSCLPPPSSPSSIFLLPEVKTVPLLQWRIRQHR</sequence>
<dbReference type="AlphaFoldDB" id="A0AAQ4FAZ7"/>
<accession>A0AAQ4FAZ7</accession>
<keyword evidence="2" id="KW-1185">Reference proteome</keyword>
<organism evidence="1 2">
    <name type="scientific">Amblyomma americanum</name>
    <name type="common">Lone star tick</name>
    <dbReference type="NCBI Taxonomy" id="6943"/>
    <lineage>
        <taxon>Eukaryota</taxon>
        <taxon>Metazoa</taxon>
        <taxon>Ecdysozoa</taxon>
        <taxon>Arthropoda</taxon>
        <taxon>Chelicerata</taxon>
        <taxon>Arachnida</taxon>
        <taxon>Acari</taxon>
        <taxon>Parasitiformes</taxon>
        <taxon>Ixodida</taxon>
        <taxon>Ixodoidea</taxon>
        <taxon>Ixodidae</taxon>
        <taxon>Amblyomminae</taxon>
        <taxon>Amblyomma</taxon>
    </lineage>
</organism>
<evidence type="ECO:0000313" key="2">
    <source>
        <dbReference type="Proteomes" id="UP001321473"/>
    </source>
</evidence>